<evidence type="ECO:0000313" key="10">
    <source>
        <dbReference type="Proteomes" id="UP000593601"/>
    </source>
</evidence>
<organism evidence="9 10">
    <name type="scientific">Blautia liquoris</name>
    <dbReference type="NCBI Taxonomy" id="2779518"/>
    <lineage>
        <taxon>Bacteria</taxon>
        <taxon>Bacillati</taxon>
        <taxon>Bacillota</taxon>
        <taxon>Clostridia</taxon>
        <taxon>Lachnospirales</taxon>
        <taxon>Lachnospiraceae</taxon>
        <taxon>Blautia</taxon>
    </lineage>
</organism>
<evidence type="ECO:0000256" key="5">
    <source>
        <dbReference type="ARBA" id="ARBA00022692"/>
    </source>
</evidence>
<dbReference type="AlphaFoldDB" id="A0A7M2RDN9"/>
<proteinExistence type="inferred from homology"/>
<keyword evidence="6 8" id="KW-1133">Transmembrane helix</keyword>
<name>A0A7M2RDN9_9FIRM</name>
<dbReference type="GO" id="GO:0033214">
    <property type="term" value="P:siderophore-iron import into cell"/>
    <property type="evidence" value="ECO:0007669"/>
    <property type="project" value="TreeGrafter"/>
</dbReference>
<feature type="transmembrane region" description="Helical" evidence="8">
    <location>
        <begin position="290"/>
        <end position="308"/>
    </location>
</feature>
<dbReference type="PANTHER" id="PTHR30472">
    <property type="entry name" value="FERRIC ENTEROBACTIN TRANSPORT SYSTEM PERMEASE PROTEIN"/>
    <property type="match status" value="1"/>
</dbReference>
<keyword evidence="5 8" id="KW-0812">Transmembrane</keyword>
<feature type="transmembrane region" description="Helical" evidence="8">
    <location>
        <begin position="161"/>
        <end position="183"/>
    </location>
</feature>
<accession>A0A7M2RDN9</accession>
<feature type="transmembrane region" description="Helical" evidence="8">
    <location>
        <begin position="203"/>
        <end position="227"/>
    </location>
</feature>
<dbReference type="GO" id="GO:0005886">
    <property type="term" value="C:plasma membrane"/>
    <property type="evidence" value="ECO:0007669"/>
    <property type="project" value="UniProtKB-SubCell"/>
</dbReference>
<feature type="transmembrane region" description="Helical" evidence="8">
    <location>
        <begin position="248"/>
        <end position="278"/>
    </location>
</feature>
<dbReference type="InterPro" id="IPR037294">
    <property type="entry name" value="ABC_BtuC-like"/>
</dbReference>
<keyword evidence="4" id="KW-1003">Cell membrane</keyword>
<dbReference type="InterPro" id="IPR000522">
    <property type="entry name" value="ABC_transptr_permease_BtuC"/>
</dbReference>
<feature type="transmembrane region" description="Helical" evidence="8">
    <location>
        <begin position="77"/>
        <end position="98"/>
    </location>
</feature>
<dbReference type="SUPFAM" id="SSF81345">
    <property type="entry name" value="ABC transporter involved in vitamin B12 uptake, BtuC"/>
    <property type="match status" value="1"/>
</dbReference>
<dbReference type="Pfam" id="PF01032">
    <property type="entry name" value="FecCD"/>
    <property type="match status" value="1"/>
</dbReference>
<keyword evidence="7 8" id="KW-0472">Membrane</keyword>
<dbReference type="CDD" id="cd06550">
    <property type="entry name" value="TM_ABC_iron-siderophores_like"/>
    <property type="match status" value="1"/>
</dbReference>
<evidence type="ECO:0000256" key="1">
    <source>
        <dbReference type="ARBA" id="ARBA00004651"/>
    </source>
</evidence>
<comment type="subcellular location">
    <subcellularLocation>
        <location evidence="1">Cell membrane</location>
        <topology evidence="1">Multi-pass membrane protein</topology>
    </subcellularLocation>
</comment>
<dbReference type="EMBL" id="CP063304">
    <property type="protein sequence ID" value="QOV18435.1"/>
    <property type="molecule type" value="Genomic_DNA"/>
</dbReference>
<dbReference type="Proteomes" id="UP000593601">
    <property type="component" value="Chromosome"/>
</dbReference>
<protein>
    <submittedName>
        <fullName evidence="9">Iron ABC transporter permease</fullName>
    </submittedName>
</protein>
<dbReference type="FunFam" id="1.10.3470.10:FF:000001">
    <property type="entry name" value="Vitamin B12 ABC transporter permease BtuC"/>
    <property type="match status" value="1"/>
</dbReference>
<evidence type="ECO:0000256" key="3">
    <source>
        <dbReference type="ARBA" id="ARBA00022448"/>
    </source>
</evidence>
<dbReference type="KEGG" id="bliq:INP51_10460"/>
<sequence>MNGGLQMKGTSEKRGRWFLLLAAVLFVVIFVTSFALGKYPVSPRELIHVLWGKLTGAPKNWPDDIELVIFKIRMPRILAGALIGAGLASAGAAYQGLFRNPMVSPDVLGASAGAGFGAALSLLLGLGFAMVSVNAFICGLLAVSVAYLISTRVKQNPTLGMVLAGIMISSLFSSGTSYIKLIADPNNTLPLITYWLMGSISSIRVSELKAACIPILGGMMVLFLMRWKMNLIAVGEDEARSMGINTKVMRVVIVAAATLISSACVSISGMIGWVGLVIPHFARLAVGHDYRIMLPMSMFMGAGFLMIVDNFARLLATQEIPIGILTAFVGAPFFLYLILNRGDKI</sequence>
<evidence type="ECO:0000256" key="7">
    <source>
        <dbReference type="ARBA" id="ARBA00023136"/>
    </source>
</evidence>
<feature type="transmembrane region" description="Helical" evidence="8">
    <location>
        <begin position="17"/>
        <end position="36"/>
    </location>
</feature>
<feature type="transmembrane region" description="Helical" evidence="8">
    <location>
        <begin position="320"/>
        <end position="339"/>
    </location>
</feature>
<gene>
    <name evidence="9" type="ORF">INP51_10460</name>
</gene>
<evidence type="ECO:0000256" key="4">
    <source>
        <dbReference type="ARBA" id="ARBA00022475"/>
    </source>
</evidence>
<evidence type="ECO:0000313" key="9">
    <source>
        <dbReference type="EMBL" id="QOV18435.1"/>
    </source>
</evidence>
<comment type="similarity">
    <text evidence="2">Belongs to the binding-protein-dependent transport system permease family. FecCD subfamily.</text>
</comment>
<feature type="transmembrane region" description="Helical" evidence="8">
    <location>
        <begin position="118"/>
        <end position="149"/>
    </location>
</feature>
<reference evidence="9 10" key="1">
    <citation type="submission" date="2020-10" db="EMBL/GenBank/DDBJ databases">
        <title>Blautia liquoris sp.nov., isolated from the mud in a fermentation cellar used for the production of Chinese strong-flavoured liquor.</title>
        <authorList>
            <person name="Lu L."/>
        </authorList>
    </citation>
    <scope>NUCLEOTIDE SEQUENCE [LARGE SCALE GENOMIC DNA]</scope>
    <source>
        <strain evidence="9 10">LZLJ-3</strain>
    </source>
</reference>
<dbReference type="GO" id="GO:0022857">
    <property type="term" value="F:transmembrane transporter activity"/>
    <property type="evidence" value="ECO:0007669"/>
    <property type="project" value="InterPro"/>
</dbReference>
<evidence type="ECO:0000256" key="6">
    <source>
        <dbReference type="ARBA" id="ARBA00022989"/>
    </source>
</evidence>
<dbReference type="PANTHER" id="PTHR30472:SF70">
    <property type="entry name" value="MOLYBDATE IMPORT SYSTEM PERMEASE PROTEIN MOLB"/>
    <property type="match status" value="1"/>
</dbReference>
<evidence type="ECO:0000256" key="8">
    <source>
        <dbReference type="SAM" id="Phobius"/>
    </source>
</evidence>
<keyword evidence="10" id="KW-1185">Reference proteome</keyword>
<keyword evidence="3" id="KW-0813">Transport</keyword>
<evidence type="ECO:0000256" key="2">
    <source>
        <dbReference type="ARBA" id="ARBA00007935"/>
    </source>
</evidence>
<dbReference type="Gene3D" id="1.10.3470.10">
    <property type="entry name" value="ABC transporter involved in vitamin B12 uptake, BtuC"/>
    <property type="match status" value="1"/>
</dbReference>